<evidence type="ECO:0000313" key="3">
    <source>
        <dbReference type="EMBL" id="TQL99567.1"/>
    </source>
</evidence>
<gene>
    <name evidence="3" type="ORF">FB559_5259</name>
</gene>
<keyword evidence="2" id="KW-0472">Membrane</keyword>
<dbReference type="OrthoDB" id="3868477at2"/>
<accession>A0A543CRL7</accession>
<comment type="caution">
    <text evidence="3">The sequence shown here is derived from an EMBL/GenBank/DDBJ whole genome shotgun (WGS) entry which is preliminary data.</text>
</comment>
<feature type="region of interest" description="Disordered" evidence="1">
    <location>
        <begin position="1"/>
        <end position="87"/>
    </location>
</feature>
<sequence length="304" mass="29644">MNGGQDGGPEHPAPGGGQWPNEGPAQGGTPYGGPAQSPGPYGGPAPDPYGGQPGYGNPQPGPYGGPNGPVGPGGPDTQAMWGYGPGAVPPKKSNKGLVTGIVIAGAVVVLGGAAVAVGVASSGDDKPVAATSGAPTSPVDAGVPHSIVVPKSVGDYRLLNGSVADRLASTMRKSMGDSAEGYAEVYAKAKIAIYTKNGDTARPLIFVGLVGSDSPQFAAELKANSPSKEVDSTFLGMGIDNAEDYPAGPLGGALRCGAGSVGAGEATACAWADSSTVGMLIETGGSGAPALAKTTLDLRNAAEH</sequence>
<evidence type="ECO:0000256" key="1">
    <source>
        <dbReference type="SAM" id="MobiDB-lite"/>
    </source>
</evidence>
<keyword evidence="4" id="KW-1185">Reference proteome</keyword>
<feature type="transmembrane region" description="Helical" evidence="2">
    <location>
        <begin position="97"/>
        <end position="120"/>
    </location>
</feature>
<evidence type="ECO:0000256" key="2">
    <source>
        <dbReference type="SAM" id="Phobius"/>
    </source>
</evidence>
<name>A0A543CRL7_9ACTN</name>
<reference evidence="3 4" key="1">
    <citation type="submission" date="2019-06" db="EMBL/GenBank/DDBJ databases">
        <title>Sequencing the genomes of 1000 actinobacteria strains.</title>
        <authorList>
            <person name="Klenk H.-P."/>
        </authorList>
    </citation>
    <scope>NUCLEOTIDE SEQUENCE [LARGE SCALE GENOMIC DNA]</scope>
    <source>
        <strain evidence="3 4">DSM 102200</strain>
    </source>
</reference>
<dbReference type="EMBL" id="VFOZ01000001">
    <property type="protein sequence ID" value="TQL99567.1"/>
    <property type="molecule type" value="Genomic_DNA"/>
</dbReference>
<dbReference type="Proteomes" id="UP000316096">
    <property type="component" value="Unassembled WGS sequence"/>
</dbReference>
<dbReference type="AlphaFoldDB" id="A0A543CRL7"/>
<protein>
    <submittedName>
        <fullName evidence="3">Uncharacterized protein</fullName>
    </submittedName>
</protein>
<proteinExistence type="predicted"/>
<keyword evidence="2" id="KW-1133">Transmembrane helix</keyword>
<feature type="compositionally biased region" description="Gly residues" evidence="1">
    <location>
        <begin position="62"/>
        <end position="74"/>
    </location>
</feature>
<dbReference type="RefSeq" id="WP_141958454.1">
    <property type="nucleotide sequence ID" value="NZ_VFOZ01000001.1"/>
</dbReference>
<keyword evidence="2" id="KW-0812">Transmembrane</keyword>
<organism evidence="3 4">
    <name type="scientific">Actinoallomurus bryophytorum</name>
    <dbReference type="NCBI Taxonomy" id="1490222"/>
    <lineage>
        <taxon>Bacteria</taxon>
        <taxon>Bacillati</taxon>
        <taxon>Actinomycetota</taxon>
        <taxon>Actinomycetes</taxon>
        <taxon>Streptosporangiales</taxon>
        <taxon>Thermomonosporaceae</taxon>
        <taxon>Actinoallomurus</taxon>
    </lineage>
</organism>
<evidence type="ECO:0000313" key="4">
    <source>
        <dbReference type="Proteomes" id="UP000316096"/>
    </source>
</evidence>